<evidence type="ECO:0000256" key="5">
    <source>
        <dbReference type="ARBA" id="ARBA00022989"/>
    </source>
</evidence>
<dbReference type="InterPro" id="IPR050697">
    <property type="entry name" value="Adenylyl/Guanylyl_Cyclase_3/4"/>
</dbReference>
<evidence type="ECO:0000313" key="9">
    <source>
        <dbReference type="EMBL" id="NKY18419.1"/>
    </source>
</evidence>
<accession>A0A846X273</accession>
<dbReference type="SMART" id="SM00304">
    <property type="entry name" value="HAMP"/>
    <property type="match status" value="1"/>
</dbReference>
<keyword evidence="3" id="KW-1003">Cell membrane</keyword>
<keyword evidence="6" id="KW-0472">Membrane</keyword>
<gene>
    <name evidence="9" type="ORF">HF999_08560</name>
</gene>
<protein>
    <submittedName>
        <fullName evidence="9">Adenylate/guanylate cyclase domain-containing protein</fullName>
    </submittedName>
</protein>
<evidence type="ECO:0000259" key="8">
    <source>
        <dbReference type="PROSITE" id="PS50885"/>
    </source>
</evidence>
<organism evidence="9 10">
    <name type="scientific">Tsukamurella spumae</name>
    <dbReference type="NCBI Taxonomy" id="44753"/>
    <lineage>
        <taxon>Bacteria</taxon>
        <taxon>Bacillati</taxon>
        <taxon>Actinomycetota</taxon>
        <taxon>Actinomycetes</taxon>
        <taxon>Mycobacteriales</taxon>
        <taxon>Tsukamurellaceae</taxon>
        <taxon>Tsukamurella</taxon>
    </lineage>
</organism>
<sequence length="281" mass="29811">MSMSVLAAGGFFSGMTFNLLSSSRVSAPVKSVTNGMRRVSEGRYDTEVVVYDGTSLGDLQSGFNAMADGLRERERVRDLYARQVGEQVAHASIERDPELGGVEQTVAVIFIDLVGSTALAAQRPAAEVVDILNRFCSVVVAEVNSRGGLVNKFEGDAVLAIFGAPAALSDPAGAALSASRAMMRRLAREVPEVRAGCGVTYGTVVAGYVGAADRFEYTVIGDPVNEAARLSTYAKADPTVPWASAPAVETADPGECTRWRPGPVDVLRGRTLETRMYVAKR</sequence>
<dbReference type="GO" id="GO:0004016">
    <property type="term" value="F:adenylate cyclase activity"/>
    <property type="evidence" value="ECO:0007669"/>
    <property type="project" value="UniProtKB-ARBA"/>
</dbReference>
<proteinExistence type="inferred from homology"/>
<dbReference type="SUPFAM" id="SSF158472">
    <property type="entry name" value="HAMP domain-like"/>
    <property type="match status" value="1"/>
</dbReference>
<dbReference type="CDD" id="cd07302">
    <property type="entry name" value="CHD"/>
    <property type="match status" value="1"/>
</dbReference>
<dbReference type="PANTHER" id="PTHR43081:SF17">
    <property type="entry name" value="BLL5647 PROTEIN"/>
    <property type="match status" value="1"/>
</dbReference>
<evidence type="ECO:0000256" key="2">
    <source>
        <dbReference type="ARBA" id="ARBA00005381"/>
    </source>
</evidence>
<feature type="domain" description="Guanylate cyclase" evidence="7">
    <location>
        <begin position="107"/>
        <end position="231"/>
    </location>
</feature>
<comment type="subcellular location">
    <subcellularLocation>
        <location evidence="1">Cell membrane</location>
        <topology evidence="1">Multi-pass membrane protein</topology>
    </subcellularLocation>
</comment>
<dbReference type="GO" id="GO:0006171">
    <property type="term" value="P:cAMP biosynthetic process"/>
    <property type="evidence" value="ECO:0007669"/>
    <property type="project" value="TreeGrafter"/>
</dbReference>
<dbReference type="InterPro" id="IPR003660">
    <property type="entry name" value="HAMP_dom"/>
</dbReference>
<dbReference type="SMART" id="SM00044">
    <property type="entry name" value="CYCc"/>
    <property type="match status" value="1"/>
</dbReference>
<dbReference type="GO" id="GO:0005886">
    <property type="term" value="C:plasma membrane"/>
    <property type="evidence" value="ECO:0007669"/>
    <property type="project" value="UniProtKB-SubCell"/>
</dbReference>
<feature type="domain" description="HAMP" evidence="8">
    <location>
        <begin position="23"/>
        <end position="75"/>
    </location>
</feature>
<reference evidence="9 10" key="1">
    <citation type="submission" date="2020-04" db="EMBL/GenBank/DDBJ databases">
        <title>MicrobeNet Type strains.</title>
        <authorList>
            <person name="Nicholson A.C."/>
        </authorList>
    </citation>
    <scope>NUCLEOTIDE SEQUENCE [LARGE SCALE GENOMIC DNA]</scope>
    <source>
        <strain evidence="9 10">DSM 44113</strain>
    </source>
</reference>
<comment type="similarity">
    <text evidence="2">Belongs to the adenylyl cyclase class-3 family.</text>
</comment>
<dbReference type="Pfam" id="PF00672">
    <property type="entry name" value="HAMP"/>
    <property type="match status" value="1"/>
</dbReference>
<dbReference type="PROSITE" id="PS50125">
    <property type="entry name" value="GUANYLATE_CYCLASE_2"/>
    <property type="match status" value="1"/>
</dbReference>
<keyword evidence="4" id="KW-0812">Transmembrane</keyword>
<dbReference type="SUPFAM" id="SSF55073">
    <property type="entry name" value="Nucleotide cyclase"/>
    <property type="match status" value="1"/>
</dbReference>
<dbReference type="EMBL" id="JAAXOQ010000009">
    <property type="protein sequence ID" value="NKY18419.1"/>
    <property type="molecule type" value="Genomic_DNA"/>
</dbReference>
<keyword evidence="5" id="KW-1133">Transmembrane helix</keyword>
<dbReference type="Proteomes" id="UP000582646">
    <property type="component" value="Unassembled WGS sequence"/>
</dbReference>
<dbReference type="InterPro" id="IPR029787">
    <property type="entry name" value="Nucleotide_cyclase"/>
</dbReference>
<dbReference type="Pfam" id="PF00211">
    <property type="entry name" value="Guanylate_cyc"/>
    <property type="match status" value="1"/>
</dbReference>
<dbReference type="GO" id="GO:0035556">
    <property type="term" value="P:intracellular signal transduction"/>
    <property type="evidence" value="ECO:0007669"/>
    <property type="project" value="InterPro"/>
</dbReference>
<name>A0A846X273_9ACTN</name>
<evidence type="ECO:0000256" key="6">
    <source>
        <dbReference type="ARBA" id="ARBA00023136"/>
    </source>
</evidence>
<keyword evidence="10" id="KW-1185">Reference proteome</keyword>
<dbReference type="CDD" id="cd06225">
    <property type="entry name" value="HAMP"/>
    <property type="match status" value="1"/>
</dbReference>
<dbReference type="PANTHER" id="PTHR43081">
    <property type="entry name" value="ADENYLATE CYCLASE, TERMINAL-DIFFERENTIATION SPECIFIC-RELATED"/>
    <property type="match status" value="1"/>
</dbReference>
<comment type="caution">
    <text evidence="9">The sequence shown here is derived from an EMBL/GenBank/DDBJ whole genome shotgun (WGS) entry which is preliminary data.</text>
</comment>
<dbReference type="PROSITE" id="PS50885">
    <property type="entry name" value="HAMP"/>
    <property type="match status" value="1"/>
</dbReference>
<evidence type="ECO:0000256" key="3">
    <source>
        <dbReference type="ARBA" id="ARBA00022475"/>
    </source>
</evidence>
<evidence type="ECO:0000256" key="1">
    <source>
        <dbReference type="ARBA" id="ARBA00004651"/>
    </source>
</evidence>
<evidence type="ECO:0000313" key="10">
    <source>
        <dbReference type="Proteomes" id="UP000582646"/>
    </source>
</evidence>
<evidence type="ECO:0000256" key="4">
    <source>
        <dbReference type="ARBA" id="ARBA00022692"/>
    </source>
</evidence>
<dbReference type="InterPro" id="IPR001054">
    <property type="entry name" value="A/G_cyclase"/>
</dbReference>
<dbReference type="Gene3D" id="6.10.340.10">
    <property type="match status" value="1"/>
</dbReference>
<dbReference type="AlphaFoldDB" id="A0A846X273"/>
<dbReference type="Gene3D" id="3.30.70.1230">
    <property type="entry name" value="Nucleotide cyclase"/>
    <property type="match status" value="1"/>
</dbReference>
<evidence type="ECO:0000259" key="7">
    <source>
        <dbReference type="PROSITE" id="PS50125"/>
    </source>
</evidence>